<evidence type="ECO:0000313" key="2">
    <source>
        <dbReference type="Proteomes" id="UP001205506"/>
    </source>
</evidence>
<dbReference type="RefSeq" id="WP_254970752.1">
    <property type="nucleotide sequence ID" value="NZ_JANDWU010000016.1"/>
</dbReference>
<protein>
    <submittedName>
        <fullName evidence="1">Uncharacterized protein</fullName>
    </submittedName>
</protein>
<name>A0AAW5I967_9BACT</name>
<comment type="caution">
    <text evidence="1">The sequence shown here is derived from an EMBL/GenBank/DDBJ whole genome shotgun (WGS) entry which is preliminary data.</text>
</comment>
<accession>A0AAW5I967</accession>
<dbReference type="EMBL" id="JANDWU010000016">
    <property type="protein sequence ID" value="MCP9549728.1"/>
    <property type="molecule type" value="Genomic_DNA"/>
</dbReference>
<organism evidence="1 2">
    <name type="scientific">Segatella copri</name>
    <dbReference type="NCBI Taxonomy" id="165179"/>
    <lineage>
        <taxon>Bacteria</taxon>
        <taxon>Pseudomonadati</taxon>
        <taxon>Bacteroidota</taxon>
        <taxon>Bacteroidia</taxon>
        <taxon>Bacteroidales</taxon>
        <taxon>Prevotellaceae</taxon>
        <taxon>Segatella</taxon>
    </lineage>
</organism>
<dbReference type="AlphaFoldDB" id="A0AAW5I967"/>
<gene>
    <name evidence="1" type="ORF">NNC68_09620</name>
</gene>
<reference evidence="1" key="1">
    <citation type="submission" date="2022-07" db="EMBL/GenBank/DDBJ databases">
        <title>Prevotella copri.</title>
        <authorList>
            <person name="Yang C."/>
        </authorList>
    </citation>
    <scope>NUCLEOTIDE SEQUENCE</scope>
    <source>
        <strain evidence="1">HF1805</strain>
    </source>
</reference>
<sequence>MSFLWHKDFSSREVEQSTLANSQGEVCDEEEAIYYTFGPGKAQKVTDVIKKKSPETS</sequence>
<proteinExistence type="predicted"/>
<dbReference type="Proteomes" id="UP001205506">
    <property type="component" value="Unassembled WGS sequence"/>
</dbReference>
<evidence type="ECO:0000313" key="1">
    <source>
        <dbReference type="EMBL" id="MCP9549728.1"/>
    </source>
</evidence>